<dbReference type="PANTHER" id="PTHR38813">
    <property type="match status" value="1"/>
</dbReference>
<keyword evidence="2" id="KW-1185">Reference proteome</keyword>
<organism evidence="1 2">
    <name type="scientific">Reichenbachiella ulvae</name>
    <dbReference type="NCBI Taxonomy" id="2980104"/>
    <lineage>
        <taxon>Bacteria</taxon>
        <taxon>Pseudomonadati</taxon>
        <taxon>Bacteroidota</taxon>
        <taxon>Cytophagia</taxon>
        <taxon>Cytophagales</taxon>
        <taxon>Reichenbachiellaceae</taxon>
        <taxon>Reichenbachiella</taxon>
    </lineage>
</organism>
<sequence length="90" mass="10394">MEVQFLNKFSKDLDKIKQPKDKTALLNLIKDVKAAESLRDIPSIKKLAGFQDAYRIRVGQLRVGIFISEEKSIIQFARVAFRKDIYNILP</sequence>
<dbReference type="InterPro" id="IPR052747">
    <property type="entry name" value="TA_system_RelE_toxin"/>
</dbReference>
<dbReference type="EMBL" id="JAOYOD010000001">
    <property type="protein sequence ID" value="MCV9387035.1"/>
    <property type="molecule type" value="Genomic_DNA"/>
</dbReference>
<dbReference type="SUPFAM" id="SSF143011">
    <property type="entry name" value="RelE-like"/>
    <property type="match status" value="1"/>
</dbReference>
<evidence type="ECO:0000313" key="1">
    <source>
        <dbReference type="EMBL" id="MCV9387035.1"/>
    </source>
</evidence>
<evidence type="ECO:0008006" key="3">
    <source>
        <dbReference type="Google" id="ProtNLM"/>
    </source>
</evidence>
<dbReference type="RefSeq" id="WP_264137862.1">
    <property type="nucleotide sequence ID" value="NZ_JAOYOD010000001.1"/>
</dbReference>
<protein>
    <recommendedName>
        <fullName evidence="3">mRNA interferase RelE/StbE</fullName>
    </recommendedName>
</protein>
<gene>
    <name evidence="1" type="ORF">N7U62_10195</name>
</gene>
<dbReference type="PANTHER" id="PTHR38813:SF1">
    <property type="entry name" value="TOXIN RELE1-RELATED"/>
    <property type="match status" value="1"/>
</dbReference>
<reference evidence="1 2" key="1">
    <citation type="submission" date="2022-10" db="EMBL/GenBank/DDBJ databases">
        <title>Comparative genomics and taxonomic characterization of three novel marine species of genus Reichenbachiella exhibiting antioxidant and polysaccharide degradation activities.</title>
        <authorList>
            <person name="Muhammad N."/>
            <person name="Lee Y.-J."/>
            <person name="Ko J."/>
            <person name="Kim S.-G."/>
        </authorList>
    </citation>
    <scope>NUCLEOTIDE SEQUENCE [LARGE SCALE GENOMIC DNA]</scope>
    <source>
        <strain evidence="1 2">ABR2-5</strain>
    </source>
</reference>
<evidence type="ECO:0000313" key="2">
    <source>
        <dbReference type="Proteomes" id="UP001300692"/>
    </source>
</evidence>
<accession>A0ABT3CTK5</accession>
<dbReference type="Gene3D" id="3.30.2310.20">
    <property type="entry name" value="RelE-like"/>
    <property type="match status" value="1"/>
</dbReference>
<name>A0ABT3CTK5_9BACT</name>
<dbReference type="InterPro" id="IPR035093">
    <property type="entry name" value="RelE/ParE_toxin_dom_sf"/>
</dbReference>
<proteinExistence type="predicted"/>
<comment type="caution">
    <text evidence="1">The sequence shown here is derived from an EMBL/GenBank/DDBJ whole genome shotgun (WGS) entry which is preliminary data.</text>
</comment>
<dbReference type="Proteomes" id="UP001300692">
    <property type="component" value="Unassembled WGS sequence"/>
</dbReference>